<evidence type="ECO:0000259" key="2">
    <source>
        <dbReference type="PROSITE" id="PS50181"/>
    </source>
</evidence>
<accession>A0A1Q3F8Z9</accession>
<name>A0A1Q3F8Z9_CULTA</name>
<dbReference type="InterPro" id="IPR032675">
    <property type="entry name" value="LRR_dom_sf"/>
</dbReference>
<keyword evidence="1" id="KW-0812">Transmembrane</keyword>
<evidence type="ECO:0000313" key="3">
    <source>
        <dbReference type="EMBL" id="JAV24026.1"/>
    </source>
</evidence>
<keyword evidence="1" id="KW-0472">Membrane</keyword>
<feature type="transmembrane region" description="Helical" evidence="1">
    <location>
        <begin position="105"/>
        <end position="123"/>
    </location>
</feature>
<dbReference type="InterPro" id="IPR036047">
    <property type="entry name" value="F-box-like_dom_sf"/>
</dbReference>
<dbReference type="SUPFAM" id="SSF81383">
    <property type="entry name" value="F-box domain"/>
    <property type="match status" value="1"/>
</dbReference>
<feature type="domain" description="F-box" evidence="2">
    <location>
        <begin position="9"/>
        <end position="56"/>
    </location>
</feature>
<sequence>MQRRSAARKSRQARLPDEMWELVFSYLLPRHLKTVRLVRQQWNTIVCSKPSLLSKLTLSIPAGCTAQKLQQMGTTRYSNVTVQNGTVETAPFLKNFTIRKLTLKLPWITAGALVGMLGGLPLVELSLHAARQFNYELFDSVPTGQMLTDLESLHLDLGDKDEFLRIFQSMCPKLARLRLNAVMKRYLGQHYGSKLLEFIRSNSDTLVELIFEGIDFCDESLLRDIIAIEGLELKHLSLLTCKARDYDIEELFEHQTSLTTLCLPLSCVICNSIFTGIGMYLQNLTALHLAVDFVDVVSVLSNIPRLRSLQMVYEGPPSEFLDLSSYENKQLHTLVLTNFYLDSITLLECLKKCPNIQKLWIKLCHMITVHDILVIAGQLEDLHDLAVRRHGGESCPDKFGEYSVSPFRKLRLLNVIREPSSKQLCTLLENCPVLYSLIVSSSLFTDAELSVLIKFMGNVTALCLTNLPNITALAAEKAVRQCPKMETLRICRCPNVSRFVPQRSTVSVAFE</sequence>
<dbReference type="AlphaFoldDB" id="A0A1Q3F8Z9"/>
<dbReference type="PANTHER" id="PTHR38926:SF72">
    <property type="entry name" value="IM:7136021-RELATED"/>
    <property type="match status" value="1"/>
</dbReference>
<dbReference type="Gene3D" id="3.80.10.10">
    <property type="entry name" value="Ribonuclease Inhibitor"/>
    <property type="match status" value="2"/>
</dbReference>
<reference evidence="3" key="1">
    <citation type="submission" date="2017-01" db="EMBL/GenBank/DDBJ databases">
        <title>A deep insight into the sialotranscriptome of adult male and female Cluex tarsalis mosquitoes.</title>
        <authorList>
            <person name="Ribeiro J.M."/>
            <person name="Moreira F."/>
            <person name="Bernard K.A."/>
            <person name="Calvo E."/>
        </authorList>
    </citation>
    <scope>NUCLEOTIDE SEQUENCE</scope>
    <source>
        <strain evidence="3">Kern County</strain>
        <tissue evidence="3">Salivary glands</tissue>
    </source>
</reference>
<proteinExistence type="predicted"/>
<organism evidence="3">
    <name type="scientific">Culex tarsalis</name>
    <name type="common">Encephalitis mosquito</name>
    <dbReference type="NCBI Taxonomy" id="7177"/>
    <lineage>
        <taxon>Eukaryota</taxon>
        <taxon>Metazoa</taxon>
        <taxon>Ecdysozoa</taxon>
        <taxon>Arthropoda</taxon>
        <taxon>Hexapoda</taxon>
        <taxon>Insecta</taxon>
        <taxon>Pterygota</taxon>
        <taxon>Neoptera</taxon>
        <taxon>Endopterygota</taxon>
        <taxon>Diptera</taxon>
        <taxon>Nematocera</taxon>
        <taxon>Culicoidea</taxon>
        <taxon>Culicidae</taxon>
        <taxon>Culicinae</taxon>
        <taxon>Culicini</taxon>
        <taxon>Culex</taxon>
        <taxon>Culex</taxon>
    </lineage>
</organism>
<dbReference type="PANTHER" id="PTHR38926">
    <property type="entry name" value="F-BOX DOMAIN CONTAINING PROTEIN, EXPRESSED"/>
    <property type="match status" value="1"/>
</dbReference>
<dbReference type="PROSITE" id="PS50181">
    <property type="entry name" value="FBOX"/>
    <property type="match status" value="1"/>
</dbReference>
<dbReference type="InterPro" id="IPR001810">
    <property type="entry name" value="F-box_dom"/>
</dbReference>
<dbReference type="SUPFAM" id="SSF52047">
    <property type="entry name" value="RNI-like"/>
    <property type="match status" value="2"/>
</dbReference>
<dbReference type="EMBL" id="GFDL01011019">
    <property type="protein sequence ID" value="JAV24026.1"/>
    <property type="molecule type" value="Transcribed_RNA"/>
</dbReference>
<protein>
    <submittedName>
        <fullName evidence="3">Putative conserved plasma membrane protein</fullName>
    </submittedName>
</protein>
<keyword evidence="1" id="KW-1133">Transmembrane helix</keyword>
<evidence type="ECO:0000256" key="1">
    <source>
        <dbReference type="SAM" id="Phobius"/>
    </source>
</evidence>